<feature type="domain" description="C2H2-type" evidence="10">
    <location>
        <begin position="906"/>
        <end position="929"/>
    </location>
</feature>
<dbReference type="PANTHER" id="PTHR24379:SF121">
    <property type="entry name" value="C2H2-TYPE DOMAIN-CONTAINING PROTEIN"/>
    <property type="match status" value="1"/>
</dbReference>
<reference evidence="11 12" key="1">
    <citation type="journal article" date="2018" name="Nat. Ecol. Evol.">
        <title>Genomic signatures of mitonuclear coevolution across populations of Tigriopus californicus.</title>
        <authorList>
            <person name="Barreto F.S."/>
            <person name="Watson E.T."/>
            <person name="Lima T.G."/>
            <person name="Willett C.S."/>
            <person name="Edmands S."/>
            <person name="Li W."/>
            <person name="Burton R.S."/>
        </authorList>
    </citation>
    <scope>NUCLEOTIDE SEQUENCE [LARGE SCALE GENOMIC DNA]</scope>
    <source>
        <strain evidence="11 12">San Diego</strain>
    </source>
</reference>
<dbReference type="Pfam" id="PF00096">
    <property type="entry name" value="zf-C2H2"/>
    <property type="match status" value="2"/>
</dbReference>
<feature type="domain" description="C2H2-type" evidence="10">
    <location>
        <begin position="1803"/>
        <end position="1830"/>
    </location>
</feature>
<dbReference type="InterPro" id="IPR013087">
    <property type="entry name" value="Znf_C2H2_type"/>
</dbReference>
<dbReference type="EMBL" id="VCGU01000458">
    <property type="protein sequence ID" value="TRY62560.1"/>
    <property type="molecule type" value="Genomic_DNA"/>
</dbReference>
<evidence type="ECO:0000313" key="12">
    <source>
        <dbReference type="Proteomes" id="UP000318571"/>
    </source>
</evidence>
<feature type="domain" description="C2H2-type" evidence="10">
    <location>
        <begin position="1747"/>
        <end position="1775"/>
    </location>
</feature>
<proteinExistence type="predicted"/>
<dbReference type="InterPro" id="IPR036236">
    <property type="entry name" value="Znf_C2H2_sf"/>
</dbReference>
<keyword evidence="5" id="KW-0862">Zinc</keyword>
<comment type="caution">
    <text evidence="11">The sequence shown here is derived from an EMBL/GenBank/DDBJ whole genome shotgun (WGS) entry which is preliminary data.</text>
</comment>
<dbReference type="FunFam" id="3.30.160.60:FF:001450">
    <property type="entry name" value="zinc finger protein 774"/>
    <property type="match status" value="1"/>
</dbReference>
<evidence type="ECO:0000256" key="5">
    <source>
        <dbReference type="ARBA" id="ARBA00022833"/>
    </source>
</evidence>
<feature type="domain" description="C2H2-type" evidence="10">
    <location>
        <begin position="663"/>
        <end position="690"/>
    </location>
</feature>
<evidence type="ECO:0000256" key="6">
    <source>
        <dbReference type="ARBA" id="ARBA00023125"/>
    </source>
</evidence>
<evidence type="ECO:0000256" key="7">
    <source>
        <dbReference type="ARBA" id="ARBA00023242"/>
    </source>
</evidence>
<keyword evidence="12" id="KW-1185">Reference proteome</keyword>
<evidence type="ECO:0000256" key="4">
    <source>
        <dbReference type="ARBA" id="ARBA00022771"/>
    </source>
</evidence>
<feature type="region of interest" description="Disordered" evidence="9">
    <location>
        <begin position="1859"/>
        <end position="1880"/>
    </location>
</feature>
<dbReference type="STRING" id="6832.A0A553NAV0"/>
<dbReference type="Proteomes" id="UP000318571">
    <property type="component" value="Chromosome 10"/>
</dbReference>
<organism evidence="11 12">
    <name type="scientific">Tigriopus californicus</name>
    <name type="common">Marine copepod</name>
    <dbReference type="NCBI Taxonomy" id="6832"/>
    <lineage>
        <taxon>Eukaryota</taxon>
        <taxon>Metazoa</taxon>
        <taxon>Ecdysozoa</taxon>
        <taxon>Arthropoda</taxon>
        <taxon>Crustacea</taxon>
        <taxon>Multicrustacea</taxon>
        <taxon>Hexanauplia</taxon>
        <taxon>Copepoda</taxon>
        <taxon>Harpacticoida</taxon>
        <taxon>Harpacticidae</taxon>
        <taxon>Tigriopus</taxon>
    </lineage>
</organism>
<evidence type="ECO:0000313" key="11">
    <source>
        <dbReference type="EMBL" id="TRY62560.1"/>
    </source>
</evidence>
<keyword evidence="3" id="KW-0677">Repeat</keyword>
<dbReference type="PANTHER" id="PTHR24379">
    <property type="entry name" value="KRAB AND ZINC FINGER DOMAIN-CONTAINING"/>
    <property type="match status" value="1"/>
</dbReference>
<keyword evidence="2" id="KW-0479">Metal-binding</keyword>
<evidence type="ECO:0000259" key="10">
    <source>
        <dbReference type="PROSITE" id="PS50157"/>
    </source>
</evidence>
<feature type="region of interest" description="Disordered" evidence="9">
    <location>
        <begin position="315"/>
        <end position="338"/>
    </location>
</feature>
<comment type="subcellular location">
    <subcellularLocation>
        <location evidence="1">Nucleus</location>
    </subcellularLocation>
</comment>
<keyword evidence="4 8" id="KW-0863">Zinc-finger</keyword>
<evidence type="ECO:0000256" key="9">
    <source>
        <dbReference type="SAM" id="MobiDB-lite"/>
    </source>
</evidence>
<dbReference type="GO" id="GO:0003677">
    <property type="term" value="F:DNA binding"/>
    <property type="evidence" value="ECO:0007669"/>
    <property type="project" value="UniProtKB-KW"/>
</dbReference>
<sequence>MESPVSPGPPPKGVHLSKVSLGQWQLFVQEQEPDLLINDQPFVALTMMYHSETHEYIWRVLGRLVESGQVSGFSAFLGKCHQLFNNGTPCLGMKPPDAKFPLSCQFSKNCSIMIPKSSESQTCQACQTSLEDPVQFWRAIQEVAEDMLYDRGYKTFDALNRSYPPVKAWQCIMCSMQVPLSDIRTHLEKEHLLSHFVCFHCDDRFVDAKDLSFHTLQAHPEIQELFCPLCPENVPINGEIDSLANHFRICFENKNKIVDQEETARRVLVCQFCTSPFFSKKVFEKHVVACVASRGRTQVAEDDVVQRVQHVQEVDKRVQPASDSSMMSSTSKTKLLPPPIDNPLETRANHPGPSKATCPECWKKIGAKFLSRHLMVHHRLGDFKCSTCSVTCQSAEELTNHFSDAHPSQLDQVCPNCAKDVDISNDRQSFVHHVKACHKIIFLTNMKGKRVPFKGSICSDCGQIFRNKAALDQHELQACNQMVPMKRNKTYSKESSLSEPSAPHHQQNGSINQISFSCAFCSEICDSRESLANHLKVTCDVNLRTSHPTDSVRDFLPLSRVDEFLESSVDLELESVDVMDDLDRVKVEPEPKDITSKDPLCLNLPKPQVVVMYRNVQKTAKEVRVVPPISTYSNPTQCQICFRRIPNRIFHKHMMFRHQMGQFLCLKCLQQFETATQISRHTIAHSDVTELNCPNCKKDISLGSDRKGLEDHIQTCHKLKFRWDGTTQKHVEYIGRVCMDCGKDYETLEQLMRHEALDTCESGRHAPEQRKKYVYHLRKLKKQIQHRKISSSHVICDICGEKLVGNEKLKYHHRQKHPVNSCLCPFCGMECSNKSTLQYHLNKFHPKSDETTCKDCGLIKPTVSSLKAHARIHKPPEILCPICGKRFTKPEYLTLHNRIHTGEKRYKCDLCDFKTAVGSNLTNHKKFVHQKLPRQPRKKKANEKEDHPSELANLVKVPLGQWQLFLRENPDLYINGQPFVGLTLMYHPKTHEYIWRALGKIVESGQVTTYREFLDRCRKFFNSGVPCLGMKSPDAQFPLSCQFSDNCYIIIPQSTGATACQACLQSADDPVGFWQEIQNAAQDIIYDGGVKTLDALNRSHAKAWPCLLCSVQVPLASIKGHLEQEHFLCHFVCHHCDDRFVDAKDLSFHTLQEHPEVQVLFCPLCPTNVPLSGGIDGLANHFRVCCSNKHKILRQNETGIMVFECQLCHLKFGSKEMAQKHVDECRGLRALKSVIEVIESEKVNSVQAPHVPTNASLVLNKDWPTFSKDSQNRQSDSSKISCRLCDKEIGAKFLSRHLMFHHCMGDFKCNSCPLVYQTAKELTDHISDAHPSQTSQICPNCAKDVPIWDRRRTLANHMETCHKIIFLTNMKGKRVPFKGSICSDCGQIFRNKTDLDQHESRGCNQEMHMKRMETSTKTSHQKKSVPTLPHPLVGNKHICGFCSQTFSSRNHLANHLQKACDAKLRTNNPDDLNGSPSTLSRVDEFLQSSLDLNLETVDDIDSLNMVEAKSDFHSPQETNDNSPQDPLAINPEPKGRIMFLNVQKLKNDIPDGSPELRLSNKVDCHVCFKKLSPESLLKHKMFRHQLGQFDCPKCRLQFVTAEHVSKHLTAHPDVSELRCPNCKQSVTLGADLKGLVSHMATCSKLKFRWDETTQEHVQDIRLECIDCEQGFGTPEELAEHEDVTCTFEEDASRLRVEYLENLIKMRNRTQYIRTSSKHVICDVCDRKFVGAHKLKDHKAKQHPSNPLLCDTCGMDFINETKLQIHINRAHPTSDKLTCKDCGYRGGNERLLRVHQEIHGPARLMCPTCGKRFTRRVYLRSHMRIHTGEKPCKCDLCGYSTAFIGNLINHKKFVHQKIPREPKSKKTTRKKQLKEYQSNPQ</sequence>
<evidence type="ECO:0000256" key="1">
    <source>
        <dbReference type="ARBA" id="ARBA00004123"/>
    </source>
</evidence>
<keyword evidence="7" id="KW-0539">Nucleus</keyword>
<dbReference type="GO" id="GO:0005634">
    <property type="term" value="C:nucleus"/>
    <property type="evidence" value="ECO:0007669"/>
    <property type="project" value="UniProtKB-SubCell"/>
</dbReference>
<evidence type="ECO:0000256" key="2">
    <source>
        <dbReference type="ARBA" id="ARBA00022723"/>
    </source>
</evidence>
<gene>
    <name evidence="11" type="ORF">TCAL_14341</name>
</gene>
<dbReference type="SMART" id="SM00355">
    <property type="entry name" value="ZnF_C2H2"/>
    <property type="match status" value="32"/>
</dbReference>
<feature type="domain" description="C2H2-type" evidence="10">
    <location>
        <begin position="1380"/>
        <end position="1413"/>
    </location>
</feature>
<dbReference type="Gene3D" id="3.30.160.60">
    <property type="entry name" value="Classic Zinc Finger"/>
    <property type="match status" value="8"/>
</dbReference>
<dbReference type="PROSITE" id="PS50157">
    <property type="entry name" value="ZINC_FINGER_C2H2_2"/>
    <property type="match status" value="6"/>
</dbReference>
<accession>A0A553NAV0</accession>
<protein>
    <recommendedName>
        <fullName evidence="10">C2H2-type domain-containing protein</fullName>
    </recommendedName>
</protein>
<dbReference type="SUPFAM" id="SSF57667">
    <property type="entry name" value="beta-beta-alpha zinc fingers"/>
    <property type="match status" value="4"/>
</dbReference>
<feature type="compositionally biased region" description="Low complexity" evidence="9">
    <location>
        <begin position="324"/>
        <end position="335"/>
    </location>
</feature>
<evidence type="ECO:0000256" key="3">
    <source>
        <dbReference type="ARBA" id="ARBA00022737"/>
    </source>
</evidence>
<dbReference type="GO" id="GO:0008270">
    <property type="term" value="F:zinc ion binding"/>
    <property type="evidence" value="ECO:0007669"/>
    <property type="project" value="UniProtKB-KW"/>
</dbReference>
<feature type="domain" description="C2H2-type" evidence="10">
    <location>
        <begin position="878"/>
        <end position="905"/>
    </location>
</feature>
<evidence type="ECO:0000256" key="8">
    <source>
        <dbReference type="PROSITE-ProRule" id="PRU00042"/>
    </source>
</evidence>
<dbReference type="PROSITE" id="PS00028">
    <property type="entry name" value="ZINC_FINGER_C2H2_1"/>
    <property type="match status" value="12"/>
</dbReference>
<name>A0A553NAV0_TIGCA</name>
<dbReference type="OMA" id="FKGSICS"/>
<keyword evidence="6" id="KW-0238">DNA-binding</keyword>